<gene>
    <name evidence="1" type="ORF">CYLTODRAFT_335836</name>
</gene>
<dbReference type="STRING" id="1314674.A0A0D7BFL4"/>
<feature type="non-terminal residue" evidence="1">
    <location>
        <position position="131"/>
    </location>
</feature>
<reference evidence="1 2" key="1">
    <citation type="journal article" date="2015" name="Fungal Genet. Biol.">
        <title>Evolution of novel wood decay mechanisms in Agaricales revealed by the genome sequences of Fistulina hepatica and Cylindrobasidium torrendii.</title>
        <authorList>
            <person name="Floudas D."/>
            <person name="Held B.W."/>
            <person name="Riley R."/>
            <person name="Nagy L.G."/>
            <person name="Koehler G."/>
            <person name="Ransdell A.S."/>
            <person name="Younus H."/>
            <person name="Chow J."/>
            <person name="Chiniquy J."/>
            <person name="Lipzen A."/>
            <person name="Tritt A."/>
            <person name="Sun H."/>
            <person name="Haridas S."/>
            <person name="LaButti K."/>
            <person name="Ohm R.A."/>
            <person name="Kues U."/>
            <person name="Blanchette R.A."/>
            <person name="Grigoriev I.V."/>
            <person name="Minto R.E."/>
            <person name="Hibbett D.S."/>
        </authorList>
    </citation>
    <scope>NUCLEOTIDE SEQUENCE [LARGE SCALE GENOMIC DNA]</scope>
    <source>
        <strain evidence="1 2">FP15055 ss-10</strain>
    </source>
</reference>
<protein>
    <submittedName>
        <fullName evidence="1">Uncharacterized protein</fullName>
    </submittedName>
</protein>
<dbReference type="EMBL" id="KN880492">
    <property type="protein sequence ID" value="KIY68995.1"/>
    <property type="molecule type" value="Genomic_DNA"/>
</dbReference>
<dbReference type="Proteomes" id="UP000054007">
    <property type="component" value="Unassembled WGS sequence"/>
</dbReference>
<dbReference type="OrthoDB" id="73076at2759"/>
<feature type="non-terminal residue" evidence="1">
    <location>
        <position position="1"/>
    </location>
</feature>
<name>A0A0D7BFL4_9AGAR</name>
<accession>A0A0D7BFL4</accession>
<evidence type="ECO:0000313" key="2">
    <source>
        <dbReference type="Proteomes" id="UP000054007"/>
    </source>
</evidence>
<proteinExistence type="predicted"/>
<evidence type="ECO:0000313" key="1">
    <source>
        <dbReference type="EMBL" id="KIY68995.1"/>
    </source>
</evidence>
<sequence length="131" mass="14934">LDRSLALGGGARSVTFYARKNYKTSDYSSLSPARKERIKSEQRNDWKWRNDNLADRIFSTECMKEVRVDGVADAPLLCVACSGVASSKPFKNALSIRRPLNKNYKFSRHDLRQDNLMKINARCSGLEELMD</sequence>
<dbReference type="AlphaFoldDB" id="A0A0D7BFL4"/>
<organism evidence="1 2">
    <name type="scientific">Cylindrobasidium torrendii FP15055 ss-10</name>
    <dbReference type="NCBI Taxonomy" id="1314674"/>
    <lineage>
        <taxon>Eukaryota</taxon>
        <taxon>Fungi</taxon>
        <taxon>Dikarya</taxon>
        <taxon>Basidiomycota</taxon>
        <taxon>Agaricomycotina</taxon>
        <taxon>Agaricomycetes</taxon>
        <taxon>Agaricomycetidae</taxon>
        <taxon>Agaricales</taxon>
        <taxon>Marasmiineae</taxon>
        <taxon>Physalacriaceae</taxon>
        <taxon>Cylindrobasidium</taxon>
    </lineage>
</organism>
<keyword evidence="2" id="KW-1185">Reference proteome</keyword>